<dbReference type="GO" id="GO:0007423">
    <property type="term" value="P:sensory organ development"/>
    <property type="evidence" value="ECO:0007669"/>
    <property type="project" value="TreeGrafter"/>
</dbReference>
<gene>
    <name evidence="10" type="ORF">RRG08_044042</name>
</gene>
<name>A0AAE0Y1C4_9GAST</name>
<dbReference type="FunFam" id="4.10.280.10:FF:000025">
    <property type="entry name" value="protein atonal homolog 7"/>
    <property type="match status" value="1"/>
</dbReference>
<dbReference type="GO" id="GO:0045944">
    <property type="term" value="P:positive regulation of transcription by RNA polymerase II"/>
    <property type="evidence" value="ECO:0007669"/>
    <property type="project" value="TreeGrafter"/>
</dbReference>
<feature type="domain" description="BHLH" evidence="9">
    <location>
        <begin position="362"/>
        <end position="414"/>
    </location>
</feature>
<dbReference type="PANTHER" id="PTHR19290:SF162">
    <property type="entry name" value="TRANSCRIPTION FACTOR ATOH7"/>
    <property type="match status" value="1"/>
</dbReference>
<evidence type="ECO:0000256" key="7">
    <source>
        <dbReference type="ARBA" id="ARBA00023242"/>
    </source>
</evidence>
<proteinExistence type="predicted"/>
<feature type="compositionally biased region" description="Polar residues" evidence="8">
    <location>
        <begin position="225"/>
        <end position="247"/>
    </location>
</feature>
<dbReference type="PROSITE" id="PS50888">
    <property type="entry name" value="BHLH"/>
    <property type="match status" value="1"/>
</dbReference>
<evidence type="ECO:0000256" key="3">
    <source>
        <dbReference type="ARBA" id="ARBA00022782"/>
    </source>
</evidence>
<keyword evidence="6" id="KW-0804">Transcription</keyword>
<protein>
    <recommendedName>
        <fullName evidence="9">BHLH domain-containing protein</fullName>
    </recommendedName>
</protein>
<dbReference type="SMART" id="SM00353">
    <property type="entry name" value="HLH"/>
    <property type="match status" value="1"/>
</dbReference>
<comment type="subcellular location">
    <subcellularLocation>
        <location evidence="1">Nucleus</location>
    </subcellularLocation>
</comment>
<keyword evidence="3" id="KW-0221">Differentiation</keyword>
<dbReference type="InterPro" id="IPR011598">
    <property type="entry name" value="bHLH_dom"/>
</dbReference>
<evidence type="ECO:0000256" key="5">
    <source>
        <dbReference type="ARBA" id="ARBA00023015"/>
    </source>
</evidence>
<dbReference type="InterPro" id="IPR036638">
    <property type="entry name" value="HLH_DNA-bd_sf"/>
</dbReference>
<feature type="region of interest" description="Disordered" evidence="8">
    <location>
        <begin position="225"/>
        <end position="282"/>
    </location>
</feature>
<dbReference type="SUPFAM" id="SSF47459">
    <property type="entry name" value="HLH, helix-loop-helix DNA-binding domain"/>
    <property type="match status" value="1"/>
</dbReference>
<evidence type="ECO:0000256" key="1">
    <source>
        <dbReference type="ARBA" id="ARBA00004123"/>
    </source>
</evidence>
<feature type="region of interest" description="Disordered" evidence="8">
    <location>
        <begin position="126"/>
        <end position="145"/>
    </location>
</feature>
<evidence type="ECO:0000256" key="2">
    <source>
        <dbReference type="ARBA" id="ARBA00022473"/>
    </source>
</evidence>
<dbReference type="Gene3D" id="4.10.280.10">
    <property type="entry name" value="Helix-loop-helix DNA-binding domain"/>
    <property type="match status" value="1"/>
</dbReference>
<evidence type="ECO:0000259" key="9">
    <source>
        <dbReference type="PROSITE" id="PS50888"/>
    </source>
</evidence>
<dbReference type="GO" id="GO:0070888">
    <property type="term" value="F:E-box binding"/>
    <property type="evidence" value="ECO:0007669"/>
    <property type="project" value="TreeGrafter"/>
</dbReference>
<evidence type="ECO:0000313" key="11">
    <source>
        <dbReference type="Proteomes" id="UP001283361"/>
    </source>
</evidence>
<dbReference type="GO" id="GO:0000981">
    <property type="term" value="F:DNA-binding transcription factor activity, RNA polymerase II-specific"/>
    <property type="evidence" value="ECO:0007669"/>
    <property type="project" value="TreeGrafter"/>
</dbReference>
<evidence type="ECO:0000256" key="6">
    <source>
        <dbReference type="ARBA" id="ARBA00023163"/>
    </source>
</evidence>
<keyword evidence="5" id="KW-0805">Transcription regulation</keyword>
<feature type="region of interest" description="Disordered" evidence="8">
    <location>
        <begin position="296"/>
        <end position="363"/>
    </location>
</feature>
<feature type="region of interest" description="Disordered" evidence="8">
    <location>
        <begin position="74"/>
        <end position="96"/>
    </location>
</feature>
<dbReference type="GO" id="GO:0061564">
    <property type="term" value="P:axon development"/>
    <property type="evidence" value="ECO:0007669"/>
    <property type="project" value="TreeGrafter"/>
</dbReference>
<dbReference type="GO" id="GO:0046983">
    <property type="term" value="F:protein dimerization activity"/>
    <property type="evidence" value="ECO:0007669"/>
    <property type="project" value="InterPro"/>
</dbReference>
<dbReference type="EMBL" id="JAWDGP010007140">
    <property type="protein sequence ID" value="KAK3729527.1"/>
    <property type="molecule type" value="Genomic_DNA"/>
</dbReference>
<organism evidence="10 11">
    <name type="scientific">Elysia crispata</name>
    <name type="common">lettuce slug</name>
    <dbReference type="NCBI Taxonomy" id="231223"/>
    <lineage>
        <taxon>Eukaryota</taxon>
        <taxon>Metazoa</taxon>
        <taxon>Spiralia</taxon>
        <taxon>Lophotrochozoa</taxon>
        <taxon>Mollusca</taxon>
        <taxon>Gastropoda</taxon>
        <taxon>Heterobranchia</taxon>
        <taxon>Euthyneura</taxon>
        <taxon>Panpulmonata</taxon>
        <taxon>Sacoglossa</taxon>
        <taxon>Placobranchoidea</taxon>
        <taxon>Plakobranchidae</taxon>
        <taxon>Elysia</taxon>
    </lineage>
</organism>
<dbReference type="CDD" id="cd19715">
    <property type="entry name" value="bHLH_TS_amos_like"/>
    <property type="match status" value="1"/>
</dbReference>
<keyword evidence="7" id="KW-0539">Nucleus</keyword>
<dbReference type="AlphaFoldDB" id="A0AAE0Y1C4"/>
<accession>A0AAE0Y1C4</accession>
<sequence>MDKLGLPAWSSLLDLDAMETYIQREEALVHGTDKTTDDITSYLSQYSPLTLPSPSILSFSEDLASFETNFRATVDNPPSDSDATPNTPLTPYHGSSRQHFLFPDVSEITQSDQQNKFQLYHEQTLNSPTRQQQQQQQQQEKQQPISMAFQHQYEYQPLRSFTKNLQPKPVQNVCLVELPEGDYSMSGTETANLGFLDSERRSDQISGVGKPSPPSFFSFKKPSVTPLTSNVHSKKSAQLQTNQTARSLTPILPSPPKLFSDSRHHKSNDNHNNNNHNKNKHLSKTTTNHSIKVLQTLPQSLSPSEQTLKKRLSKKPNTSKEKKKSDVLKTSAKKTSSLQFGKKSKAGMVVQSPSSPGEIQKKRRLAANARERKRMRSLNTAFDRLRQVIPSAGEDQELSKYDTLQMAQTYINTLRELLDENPIHVNENDSSAVNNT</sequence>
<feature type="compositionally biased region" description="Polar residues" evidence="8">
    <location>
        <begin position="296"/>
        <end position="306"/>
    </location>
</feature>
<comment type="caution">
    <text evidence="10">The sequence shown here is derived from an EMBL/GenBank/DDBJ whole genome shotgun (WGS) entry which is preliminary data.</text>
</comment>
<feature type="compositionally biased region" description="Basic and acidic residues" evidence="8">
    <location>
        <begin position="318"/>
        <end position="327"/>
    </location>
</feature>
<feature type="compositionally biased region" description="Low complexity" evidence="8">
    <location>
        <begin position="131"/>
        <end position="143"/>
    </location>
</feature>
<keyword evidence="11" id="KW-1185">Reference proteome</keyword>
<keyword evidence="2" id="KW-0217">Developmental protein</keyword>
<evidence type="ECO:0000313" key="10">
    <source>
        <dbReference type="EMBL" id="KAK3729527.1"/>
    </source>
</evidence>
<dbReference type="InterPro" id="IPR050359">
    <property type="entry name" value="bHLH_transcription_factors"/>
</dbReference>
<dbReference type="GO" id="GO:0005634">
    <property type="term" value="C:nucleus"/>
    <property type="evidence" value="ECO:0007669"/>
    <property type="project" value="UniProtKB-SubCell"/>
</dbReference>
<dbReference type="Pfam" id="PF00010">
    <property type="entry name" value="HLH"/>
    <property type="match status" value="1"/>
</dbReference>
<dbReference type="PANTHER" id="PTHR19290">
    <property type="entry name" value="BASIC HELIX-LOOP-HELIX PROTEIN NEUROGENIN-RELATED"/>
    <property type="match status" value="1"/>
</dbReference>
<keyword evidence="4" id="KW-0524">Neurogenesis</keyword>
<evidence type="ECO:0000256" key="4">
    <source>
        <dbReference type="ARBA" id="ARBA00022902"/>
    </source>
</evidence>
<dbReference type="Proteomes" id="UP001283361">
    <property type="component" value="Unassembled WGS sequence"/>
</dbReference>
<evidence type="ECO:0000256" key="8">
    <source>
        <dbReference type="SAM" id="MobiDB-lite"/>
    </source>
</evidence>
<reference evidence="10" key="1">
    <citation type="journal article" date="2023" name="G3 (Bethesda)">
        <title>A reference genome for the long-term kleptoplast-retaining sea slug Elysia crispata morphotype clarki.</title>
        <authorList>
            <person name="Eastman K.E."/>
            <person name="Pendleton A.L."/>
            <person name="Shaikh M.A."/>
            <person name="Suttiyut T."/>
            <person name="Ogas R."/>
            <person name="Tomko P."/>
            <person name="Gavelis G."/>
            <person name="Widhalm J.R."/>
            <person name="Wisecaver J.H."/>
        </authorList>
    </citation>
    <scope>NUCLEOTIDE SEQUENCE</scope>
    <source>
        <strain evidence="10">ECLA1</strain>
    </source>
</reference>